<feature type="domain" description="RING-type" evidence="2">
    <location>
        <begin position="28"/>
        <end position="83"/>
    </location>
</feature>
<organism evidence="3">
    <name type="scientific">viral metagenome</name>
    <dbReference type="NCBI Taxonomy" id="1070528"/>
    <lineage>
        <taxon>unclassified sequences</taxon>
        <taxon>metagenomes</taxon>
        <taxon>organismal metagenomes</taxon>
    </lineage>
</organism>
<reference evidence="3" key="1">
    <citation type="journal article" date="2020" name="Nature">
        <title>Giant virus diversity and host interactions through global metagenomics.</title>
        <authorList>
            <person name="Schulz F."/>
            <person name="Roux S."/>
            <person name="Paez-Espino D."/>
            <person name="Jungbluth S."/>
            <person name="Walsh D.A."/>
            <person name="Denef V.J."/>
            <person name="McMahon K.D."/>
            <person name="Konstantinidis K.T."/>
            <person name="Eloe-Fadrosh E.A."/>
            <person name="Kyrpides N.C."/>
            <person name="Woyke T."/>
        </authorList>
    </citation>
    <scope>NUCLEOTIDE SEQUENCE</scope>
    <source>
        <strain evidence="3">GVMAG-M-3300021185-45</strain>
    </source>
</reference>
<feature type="compositionally biased region" description="Polar residues" evidence="1">
    <location>
        <begin position="272"/>
        <end position="286"/>
    </location>
</feature>
<dbReference type="SMART" id="SM00184">
    <property type="entry name" value="RING"/>
    <property type="match status" value="1"/>
</dbReference>
<dbReference type="Pfam" id="PF17123">
    <property type="entry name" value="zf-RING_11"/>
    <property type="match status" value="1"/>
</dbReference>
<evidence type="ECO:0000259" key="2">
    <source>
        <dbReference type="PROSITE" id="PS50089"/>
    </source>
</evidence>
<feature type="region of interest" description="Disordered" evidence="1">
    <location>
        <begin position="325"/>
        <end position="344"/>
    </location>
</feature>
<feature type="compositionally biased region" description="Basic residues" evidence="1">
    <location>
        <begin position="331"/>
        <end position="340"/>
    </location>
</feature>
<evidence type="ECO:0000256" key="1">
    <source>
        <dbReference type="SAM" id="MobiDB-lite"/>
    </source>
</evidence>
<feature type="compositionally biased region" description="Basic residues" evidence="1">
    <location>
        <begin position="228"/>
        <end position="249"/>
    </location>
</feature>
<feature type="region of interest" description="Disordered" evidence="1">
    <location>
        <begin position="1"/>
        <end position="21"/>
    </location>
</feature>
<evidence type="ECO:0000313" key="3">
    <source>
        <dbReference type="EMBL" id="QHT04105.1"/>
    </source>
</evidence>
<feature type="region of interest" description="Disordered" evidence="1">
    <location>
        <begin position="107"/>
        <end position="126"/>
    </location>
</feature>
<accession>A0A6C0CKV0</accession>
<feature type="compositionally biased region" description="Basic residues" evidence="1">
    <location>
        <begin position="8"/>
        <end position="21"/>
    </location>
</feature>
<feature type="region of interest" description="Disordered" evidence="1">
    <location>
        <begin position="220"/>
        <end position="309"/>
    </location>
</feature>
<dbReference type="EMBL" id="MN739423">
    <property type="protein sequence ID" value="QHT04105.1"/>
    <property type="molecule type" value="Genomic_DNA"/>
</dbReference>
<dbReference type="SUPFAM" id="SSF57850">
    <property type="entry name" value="RING/U-box"/>
    <property type="match status" value="1"/>
</dbReference>
<proteinExistence type="predicted"/>
<protein>
    <recommendedName>
        <fullName evidence="2">RING-type domain-containing protein</fullName>
    </recommendedName>
</protein>
<name>A0A6C0CKV0_9ZZZZ</name>
<dbReference type="InterPro" id="IPR001841">
    <property type="entry name" value="Znf_RING"/>
</dbReference>
<dbReference type="Gene3D" id="3.30.40.10">
    <property type="entry name" value="Zinc/RING finger domain, C3HC4 (zinc finger)"/>
    <property type="match status" value="1"/>
</dbReference>
<feature type="compositionally biased region" description="Basic and acidic residues" evidence="1">
    <location>
        <begin position="297"/>
        <end position="309"/>
    </location>
</feature>
<dbReference type="AlphaFoldDB" id="A0A6C0CKV0"/>
<dbReference type="PROSITE" id="PS50089">
    <property type="entry name" value="ZF_RING_2"/>
    <property type="match status" value="1"/>
</dbReference>
<dbReference type="InterPro" id="IPR013083">
    <property type="entry name" value="Znf_RING/FYVE/PHD"/>
</dbReference>
<sequence length="391" mass="46050">MNNLYKKEKTKNRKKRTRRRKGGNEEKCPICMEKINNNERFTTTCNHEFHRQCFIQNCLAELNKESFDEREEEDSLFKCPNCRRNTKEACLSDPEVRSIYEEKKRDYENRMEEDSDDEDYPIMFPGSRNEEYRNLIETIESELKDTISKIHADSNTEEQDIEELLHYIHSNLQDFPYQLDSIQLESINDQLDEIIYNEAIDRDLNLDYLNEKIKGQIEDFEEHQEGGKRKKKTKRRRKSKKVKKSKRKGGGIGSSKPNVPPIKESVNKTRKSISFSPSTKEPNSPKQNKKKQMFISKNKDRQKAVTRYENRQTEQDLRDMILGKIPLKGGNKNKTKKRKGGTVTQGFGFKGLNFNKTTGNKYWKTNSETGELEAHDEDCYGIGKLKWCKRK</sequence>